<evidence type="ECO:0000256" key="1">
    <source>
        <dbReference type="SAM" id="Phobius"/>
    </source>
</evidence>
<dbReference type="EMBL" id="JARVCO010000010">
    <property type="protein sequence ID" value="MDZ8119299.1"/>
    <property type="molecule type" value="Genomic_DNA"/>
</dbReference>
<reference evidence="3 4" key="1">
    <citation type="journal article" date="2024" name="Appl. Environ. Microbiol.">
        <title>Pontiella agarivorans sp. nov., a novel marine anaerobic bacterium capable of degrading macroalgal polysaccharides and fixing nitrogen.</title>
        <authorList>
            <person name="Liu N."/>
            <person name="Kivenson V."/>
            <person name="Peng X."/>
            <person name="Cui Z."/>
            <person name="Lankiewicz T.S."/>
            <person name="Gosselin K.M."/>
            <person name="English C.J."/>
            <person name="Blair E.M."/>
            <person name="O'Malley M.A."/>
            <person name="Valentine D.L."/>
        </authorList>
    </citation>
    <scope>NUCLEOTIDE SEQUENCE [LARGE SCALE GENOMIC DNA]</scope>
    <source>
        <strain evidence="3 4">NLcol2</strain>
    </source>
</reference>
<feature type="transmembrane region" description="Helical" evidence="1">
    <location>
        <begin position="12"/>
        <end position="36"/>
    </location>
</feature>
<dbReference type="PANTHER" id="PTHR34512:SF30">
    <property type="entry name" value="OUTER MEMBRANE PROTEIN ASSEMBLY FACTOR BAMB"/>
    <property type="match status" value="1"/>
</dbReference>
<dbReference type="PANTHER" id="PTHR34512">
    <property type="entry name" value="CELL SURFACE PROTEIN"/>
    <property type="match status" value="1"/>
</dbReference>
<dbReference type="InterPro" id="IPR018391">
    <property type="entry name" value="PQQ_b-propeller_rpt"/>
</dbReference>
<protein>
    <submittedName>
        <fullName evidence="3">PQQ-binding-like beta-propeller repeat protein</fullName>
    </submittedName>
</protein>
<dbReference type="InterPro" id="IPR015943">
    <property type="entry name" value="WD40/YVTN_repeat-like_dom_sf"/>
</dbReference>
<name>A0ABU5MYN2_9BACT</name>
<sequence length="540" mass="56853">MMLPGDVAVVPIFVNAGAALLPAMAAGIATFFALLFKPRALLKACKEKPLIPLGVLLVIGGVWAAVKFRPSHGGAPVAAETTRSPAQTGSVYIDWTEVALQSIKARARGELKSVQPRPSVALQTAGVEEPVMFRGGSARLGARGAAPEGELKLVWDYYPSWVDDDGSVEVVDSAMMLSSPAVFGDRIYSASCELDPPDSYGIVFCVNAGSGETIWSIDQVEGEELMGFFSSPAVTADGKYVLIGQGLHPDTNCRLICIDAEKGEVHWTVQSELHIESSPAIENGVVYVGAGAIEDPATHKPVSHTGYVMAIRIEDGKELWRHDVADPESSPIVKDGVVYIGSGFNGKAVVALRVEEELEGQPREIWRTETPYPITGAVTLVDDIVIVGGGNGDFVFRDPDPAGVVMALDAKTGKVRWSTAMPDAVLGAVAAGKYLIAPVAAGRVMALDPSTGNTVWSTAVSGQAPVLAGASIAGDVVYAVSHDGYLATLSLETGEVLDKIYINDRTRPGEQGLSISSPMIQDGRIYVGSETGGLRCYEGS</sequence>
<dbReference type="SUPFAM" id="SSF50998">
    <property type="entry name" value="Quinoprotein alcohol dehydrogenase-like"/>
    <property type="match status" value="2"/>
</dbReference>
<keyword evidence="1" id="KW-0472">Membrane</keyword>
<proteinExistence type="predicted"/>
<dbReference type="Gene3D" id="2.130.10.10">
    <property type="entry name" value="YVTN repeat-like/Quinoprotein amine dehydrogenase"/>
    <property type="match status" value="2"/>
</dbReference>
<feature type="transmembrane region" description="Helical" evidence="1">
    <location>
        <begin position="48"/>
        <end position="66"/>
    </location>
</feature>
<dbReference type="RefSeq" id="WP_322609083.1">
    <property type="nucleotide sequence ID" value="NZ_JARVCO010000010.1"/>
</dbReference>
<organism evidence="3 4">
    <name type="scientific">Pontiella agarivorans</name>
    <dbReference type="NCBI Taxonomy" id="3038953"/>
    <lineage>
        <taxon>Bacteria</taxon>
        <taxon>Pseudomonadati</taxon>
        <taxon>Kiritimatiellota</taxon>
        <taxon>Kiritimatiellia</taxon>
        <taxon>Kiritimatiellales</taxon>
        <taxon>Pontiellaceae</taxon>
        <taxon>Pontiella</taxon>
    </lineage>
</organism>
<keyword evidence="1" id="KW-1133">Transmembrane helix</keyword>
<keyword evidence="1" id="KW-0812">Transmembrane</keyword>
<keyword evidence="4" id="KW-1185">Reference proteome</keyword>
<feature type="domain" description="Pyrrolo-quinoline quinone repeat" evidence="2">
    <location>
        <begin position="201"/>
        <end position="353"/>
    </location>
</feature>
<dbReference type="SMART" id="SM00564">
    <property type="entry name" value="PQQ"/>
    <property type="match status" value="6"/>
</dbReference>
<comment type="caution">
    <text evidence="3">The sequence shown here is derived from an EMBL/GenBank/DDBJ whole genome shotgun (WGS) entry which is preliminary data.</text>
</comment>
<feature type="domain" description="Pyrrolo-quinoline quinone repeat" evidence="2">
    <location>
        <begin position="363"/>
        <end position="537"/>
    </location>
</feature>
<dbReference type="Pfam" id="PF13360">
    <property type="entry name" value="PQQ_2"/>
    <property type="match status" value="2"/>
</dbReference>
<evidence type="ECO:0000259" key="2">
    <source>
        <dbReference type="Pfam" id="PF13360"/>
    </source>
</evidence>
<accession>A0ABU5MYN2</accession>
<dbReference type="InterPro" id="IPR002372">
    <property type="entry name" value="PQQ_rpt_dom"/>
</dbReference>
<evidence type="ECO:0000313" key="3">
    <source>
        <dbReference type="EMBL" id="MDZ8119299.1"/>
    </source>
</evidence>
<dbReference type="Proteomes" id="UP001290861">
    <property type="component" value="Unassembled WGS sequence"/>
</dbReference>
<evidence type="ECO:0000313" key="4">
    <source>
        <dbReference type="Proteomes" id="UP001290861"/>
    </source>
</evidence>
<gene>
    <name evidence="3" type="ORF">P9H32_11760</name>
</gene>
<dbReference type="InterPro" id="IPR011047">
    <property type="entry name" value="Quinoprotein_ADH-like_sf"/>
</dbReference>